<keyword evidence="7" id="KW-1185">Reference proteome</keyword>
<keyword evidence="2 4" id="KW-0805">Transcription regulation</keyword>
<dbReference type="PRINTS" id="PR00338">
    <property type="entry name" value="NUSGTNSCPFCT"/>
</dbReference>
<dbReference type="InterPro" id="IPR014722">
    <property type="entry name" value="Rib_uL2_dom2"/>
</dbReference>
<dbReference type="SUPFAM" id="SSF82679">
    <property type="entry name" value="N-utilization substance G protein NusG, N-terminal domain"/>
    <property type="match status" value="1"/>
</dbReference>
<dbReference type="EMBL" id="JACEIP010000011">
    <property type="protein sequence ID" value="MBA4543073.1"/>
    <property type="molecule type" value="Genomic_DNA"/>
</dbReference>
<dbReference type="InterPro" id="IPR001062">
    <property type="entry name" value="Transcrpt_antiterm_NusG"/>
</dbReference>
<protein>
    <recommendedName>
        <fullName evidence="4">Transcription termination/antitermination protein NusG</fullName>
    </recommendedName>
</protein>
<sequence>MNWYALFVETGQEETVKKLLHLHFDESTLSAFVPKRRVPEKKLGKIYHVLKKMFPGYVLIKTKMNADLFYKIKKIPKCYRILGNRTHHSKDNEAYYSTIDEEEISPILKLIGNDEVVDYSKIYVENSRVFVQSGPLKGMEGIIKKVDKRKKRAKILLNFMGTEKMIDVGIEIIAKSNS</sequence>
<evidence type="ECO:0000256" key="3">
    <source>
        <dbReference type="ARBA" id="ARBA00023163"/>
    </source>
</evidence>
<comment type="caution">
    <text evidence="6">The sequence shown here is derived from an EMBL/GenBank/DDBJ whole genome shotgun (WGS) entry which is preliminary data.</text>
</comment>
<dbReference type="Proteomes" id="UP000530514">
    <property type="component" value="Unassembled WGS sequence"/>
</dbReference>
<dbReference type="SMART" id="SM00738">
    <property type="entry name" value="NGN"/>
    <property type="match status" value="1"/>
</dbReference>
<dbReference type="GO" id="GO:0006353">
    <property type="term" value="P:DNA-templated transcription termination"/>
    <property type="evidence" value="ECO:0007669"/>
    <property type="project" value="UniProtKB-KW"/>
</dbReference>
<dbReference type="Gene3D" id="2.30.30.30">
    <property type="match status" value="1"/>
</dbReference>
<dbReference type="OrthoDB" id="1681764at2"/>
<dbReference type="InterPro" id="IPR043425">
    <property type="entry name" value="NusG-like"/>
</dbReference>
<dbReference type="PANTHER" id="PTHR30265:SF4">
    <property type="entry name" value="KOW MOTIF FAMILY PROTEIN, EXPRESSED"/>
    <property type="match status" value="1"/>
</dbReference>
<keyword evidence="4" id="KW-0806">Transcription termination</keyword>
<dbReference type="AlphaFoldDB" id="A0A7W2AIN7"/>
<dbReference type="SUPFAM" id="SSF50104">
    <property type="entry name" value="Translation proteins SH3-like domain"/>
    <property type="match status" value="1"/>
</dbReference>
<gene>
    <name evidence="6" type="primary">loaP</name>
    <name evidence="6" type="ORF">H1164_09185</name>
</gene>
<keyword evidence="1 4" id="KW-0889">Transcription antitermination</keyword>
<dbReference type="GO" id="GO:0032784">
    <property type="term" value="P:regulation of DNA-templated transcription elongation"/>
    <property type="evidence" value="ECO:0007669"/>
    <property type="project" value="InterPro"/>
</dbReference>
<comment type="function">
    <text evidence="4">Participates in transcription elongation, termination and antitermination.</text>
</comment>
<evidence type="ECO:0000256" key="1">
    <source>
        <dbReference type="ARBA" id="ARBA00022814"/>
    </source>
</evidence>
<keyword evidence="3 4" id="KW-0804">Transcription</keyword>
<dbReference type="RefSeq" id="WP_033099867.1">
    <property type="nucleotide sequence ID" value="NZ_JACEIP010000011.1"/>
</dbReference>
<proteinExistence type="inferred from homology"/>
<dbReference type="Gene3D" id="3.30.70.940">
    <property type="entry name" value="NusG, N-terminal domain"/>
    <property type="match status" value="1"/>
</dbReference>
<dbReference type="InterPro" id="IPR006645">
    <property type="entry name" value="NGN-like_dom"/>
</dbReference>
<dbReference type="InterPro" id="IPR047663">
    <property type="entry name" value="Transcription_antiterm_LoaP"/>
</dbReference>
<dbReference type="CDD" id="cd06091">
    <property type="entry name" value="KOW_NusG"/>
    <property type="match status" value="1"/>
</dbReference>
<dbReference type="NCBIfam" id="NF033641">
    <property type="entry name" value="antiterm_LoaP"/>
    <property type="match status" value="1"/>
</dbReference>
<evidence type="ECO:0000313" key="7">
    <source>
        <dbReference type="Proteomes" id="UP000530514"/>
    </source>
</evidence>
<evidence type="ECO:0000256" key="2">
    <source>
        <dbReference type="ARBA" id="ARBA00023015"/>
    </source>
</evidence>
<dbReference type="Pfam" id="PF02357">
    <property type="entry name" value="NusG"/>
    <property type="match status" value="1"/>
</dbReference>
<dbReference type="GO" id="GO:0031564">
    <property type="term" value="P:transcription antitermination"/>
    <property type="evidence" value="ECO:0007669"/>
    <property type="project" value="UniProtKB-KW"/>
</dbReference>
<evidence type="ECO:0000256" key="4">
    <source>
        <dbReference type="RuleBase" id="RU000538"/>
    </source>
</evidence>
<feature type="domain" description="NusG-like N-terminal" evidence="5">
    <location>
        <begin position="1"/>
        <end position="111"/>
    </location>
</feature>
<reference evidence="6 7" key="1">
    <citation type="submission" date="2020-07" db="EMBL/GenBank/DDBJ databases">
        <authorList>
            <person name="Feng H."/>
        </authorList>
    </citation>
    <scope>NUCLEOTIDE SEQUENCE [LARGE SCALE GENOMIC DNA]</scope>
    <source>
        <strain evidence="7">s-11</strain>
    </source>
</reference>
<accession>A0A7W2AIN7</accession>
<comment type="similarity">
    <text evidence="4">Belongs to the NusG family.</text>
</comment>
<dbReference type="InterPro" id="IPR036735">
    <property type="entry name" value="NGN_dom_sf"/>
</dbReference>
<dbReference type="PANTHER" id="PTHR30265">
    <property type="entry name" value="RHO-INTERACTING TRANSCRIPTION TERMINATION FACTOR NUSG"/>
    <property type="match status" value="1"/>
</dbReference>
<name>A0A7W2AIN7_9BACL</name>
<organism evidence="6 7">
    <name type="scientific">Thermoactinomyces daqus</name>
    <dbReference type="NCBI Taxonomy" id="1329516"/>
    <lineage>
        <taxon>Bacteria</taxon>
        <taxon>Bacillati</taxon>
        <taxon>Bacillota</taxon>
        <taxon>Bacilli</taxon>
        <taxon>Bacillales</taxon>
        <taxon>Thermoactinomycetaceae</taxon>
        <taxon>Thermoactinomyces</taxon>
    </lineage>
</organism>
<dbReference type="CDD" id="cd08000">
    <property type="entry name" value="NGN"/>
    <property type="match status" value="1"/>
</dbReference>
<evidence type="ECO:0000313" key="6">
    <source>
        <dbReference type="EMBL" id="MBA4543073.1"/>
    </source>
</evidence>
<dbReference type="InterPro" id="IPR008991">
    <property type="entry name" value="Translation_prot_SH3-like_sf"/>
</dbReference>
<evidence type="ECO:0000259" key="5">
    <source>
        <dbReference type="SMART" id="SM00738"/>
    </source>
</evidence>
<dbReference type="GO" id="GO:0006354">
    <property type="term" value="P:DNA-templated transcription elongation"/>
    <property type="evidence" value="ECO:0007669"/>
    <property type="project" value="InterPro"/>
</dbReference>